<evidence type="ECO:0000313" key="4">
    <source>
        <dbReference type="Proteomes" id="UP001201812"/>
    </source>
</evidence>
<name>A0AAD4R6N0_9BILA</name>
<sequence length="391" mass="45436">MSKSISQVDSFNSPQSTTTIIPNEEYERLKAQIQSYLKEKQFYVDHINERERDFSALEEDKNKIVAEMNSKVTKLQSDVTLLRFELDAEKSTNNELSAQLRSCQEELKTERQLPAVSGPLNETNLFNAESKIEQLQSEIQELEVKCNEMGEENFELIENMRKLENKIEEMNSEIECLRNENSGLQTDLKNSQEEATVLNGELHALKSNSNMASQGNSLFGEVIDGREKQEREMLLLFKEKEKLRLDLDKALKMLHDNAKKGHASHSKDLFTGPTLAAFKHAKDELARCQRERDQLQQQVQKLQETENKEPQKAHADSSGTWKYQELKNQENLQAKQRLERRVRELELQQRDLLDAVKFEKQRAASIPQLEGKINRLNRLIEEYETQLIKKE</sequence>
<keyword evidence="4" id="KW-1185">Reference proteome</keyword>
<accession>A0AAD4R6N0</accession>
<feature type="coiled-coil region" evidence="1">
    <location>
        <begin position="86"/>
        <end position="246"/>
    </location>
</feature>
<comment type="caution">
    <text evidence="3">The sequence shown here is derived from an EMBL/GenBank/DDBJ whole genome shotgun (WGS) entry which is preliminary data.</text>
</comment>
<reference evidence="3" key="1">
    <citation type="submission" date="2022-01" db="EMBL/GenBank/DDBJ databases">
        <title>Genome Sequence Resource for Two Populations of Ditylenchus destructor, the Migratory Endoparasitic Phytonematode.</title>
        <authorList>
            <person name="Zhang H."/>
            <person name="Lin R."/>
            <person name="Xie B."/>
        </authorList>
    </citation>
    <scope>NUCLEOTIDE SEQUENCE</scope>
    <source>
        <strain evidence="3">BazhouSP</strain>
    </source>
</reference>
<organism evidence="3 4">
    <name type="scientific">Ditylenchus destructor</name>
    <dbReference type="NCBI Taxonomy" id="166010"/>
    <lineage>
        <taxon>Eukaryota</taxon>
        <taxon>Metazoa</taxon>
        <taxon>Ecdysozoa</taxon>
        <taxon>Nematoda</taxon>
        <taxon>Chromadorea</taxon>
        <taxon>Rhabditida</taxon>
        <taxon>Tylenchina</taxon>
        <taxon>Tylenchomorpha</taxon>
        <taxon>Sphaerularioidea</taxon>
        <taxon>Anguinidae</taxon>
        <taxon>Anguininae</taxon>
        <taxon>Ditylenchus</taxon>
    </lineage>
</organism>
<protein>
    <submittedName>
        <fullName evidence="3">Uncharacterized protein</fullName>
    </submittedName>
</protein>
<evidence type="ECO:0000256" key="1">
    <source>
        <dbReference type="SAM" id="Coils"/>
    </source>
</evidence>
<proteinExistence type="predicted"/>
<evidence type="ECO:0000313" key="3">
    <source>
        <dbReference type="EMBL" id="KAI1713871.1"/>
    </source>
</evidence>
<gene>
    <name evidence="3" type="ORF">DdX_08754</name>
</gene>
<dbReference type="Proteomes" id="UP001201812">
    <property type="component" value="Unassembled WGS sequence"/>
</dbReference>
<dbReference type="AlphaFoldDB" id="A0AAD4R6N0"/>
<evidence type="ECO:0000256" key="2">
    <source>
        <dbReference type="SAM" id="MobiDB-lite"/>
    </source>
</evidence>
<feature type="compositionally biased region" description="Basic and acidic residues" evidence="2">
    <location>
        <begin position="303"/>
        <end position="315"/>
    </location>
</feature>
<feature type="region of interest" description="Disordered" evidence="2">
    <location>
        <begin position="300"/>
        <end position="324"/>
    </location>
</feature>
<keyword evidence="1" id="KW-0175">Coiled coil</keyword>
<dbReference type="EMBL" id="JAKKPZ010000014">
    <property type="protein sequence ID" value="KAI1713871.1"/>
    <property type="molecule type" value="Genomic_DNA"/>
</dbReference>